<keyword evidence="3" id="KW-0762">Sugar transport</keyword>
<keyword evidence="3" id="KW-0813">Transport</keyword>
<reference evidence="3 4" key="1">
    <citation type="submission" date="2020-08" db="EMBL/GenBank/DDBJ databases">
        <title>Genomic Encyclopedia of Type Strains, Phase III (KMG-III): the genomes of soil and plant-associated and newly described type strains.</title>
        <authorList>
            <person name="Whitman W."/>
        </authorList>
    </citation>
    <scope>NUCLEOTIDE SEQUENCE [LARGE SCALE GENOMIC DNA]</scope>
    <source>
        <strain evidence="3 4">CECT 5862</strain>
    </source>
</reference>
<protein>
    <submittedName>
        <fullName evidence="3">Multiple sugar transport system substrate-binding protein</fullName>
    </submittedName>
</protein>
<evidence type="ECO:0000313" key="3">
    <source>
        <dbReference type="EMBL" id="MBB3113660.1"/>
    </source>
</evidence>
<dbReference type="EMBL" id="JACHXK010000020">
    <property type="protein sequence ID" value="MBB3113660.1"/>
    <property type="molecule type" value="Genomic_DNA"/>
</dbReference>
<dbReference type="InterPro" id="IPR006059">
    <property type="entry name" value="SBP"/>
</dbReference>
<proteinExistence type="predicted"/>
<feature type="compositionally biased region" description="Low complexity" evidence="1">
    <location>
        <begin position="467"/>
        <end position="479"/>
    </location>
</feature>
<dbReference type="InterPro" id="IPR050490">
    <property type="entry name" value="Bact_solute-bd_prot1"/>
</dbReference>
<dbReference type="PANTHER" id="PTHR43649:SF12">
    <property type="entry name" value="DIACETYLCHITOBIOSE BINDING PROTEIN DASA"/>
    <property type="match status" value="1"/>
</dbReference>
<dbReference type="Pfam" id="PF01547">
    <property type="entry name" value="SBP_bac_1"/>
    <property type="match status" value="1"/>
</dbReference>
<dbReference type="Gene3D" id="3.40.190.10">
    <property type="entry name" value="Periplasmic binding protein-like II"/>
    <property type="match status" value="1"/>
</dbReference>
<comment type="caution">
    <text evidence="3">The sequence shown here is derived from an EMBL/GenBank/DDBJ whole genome shotgun (WGS) entry which is preliminary data.</text>
</comment>
<dbReference type="Proteomes" id="UP000570361">
    <property type="component" value="Unassembled WGS sequence"/>
</dbReference>
<sequence length="501" mass="55122">MRVSKKSAAALAATLLTTTMLAGCGGDNSAYSMDEEAAGNLKVTYYDESYFFQQYGNLFNAKFPNVEIEVASTNSMFRDGVTDYEKAFDDFIAKENPDVIMVSMDQYAKLVEKDMLLDLESMLTEEDFKSEDLLPGMIEVLREKGNGKLYGLSPSFYGQALYYNKDLFEKYGVPLPQASMSWQEILQLAQRFPTTGSKDDRVYGFYMDYYNLTNLGMQIGGTGGLRYLDPAGTKVSLNTDGWKQAFQLAIDTVNSGAYYAQGMSGENDMPMGGTYESYLSQDKFLSGKAAMTISGSYYLQQLEQAEDNIKDYKKFNLGLSTEPVDPANPTVGSSIGANEIFVINAKTPNAKAAWQLVKYMNGDLAAKLLSRTMNGNLMARLPYLQDRNGVSLEAFYTLKPRTDMINQYENLPQEFYGPFNTVLEKEINSVKDGKKTIDQALKDAEAAAQIELEKAKKAEAERKAAEAKNAGASEGENAETSPATQEDAPDAVSESAAATAS</sequence>
<feature type="compositionally biased region" description="Basic and acidic residues" evidence="1">
    <location>
        <begin position="455"/>
        <end position="466"/>
    </location>
</feature>
<evidence type="ECO:0000313" key="4">
    <source>
        <dbReference type="Proteomes" id="UP000570361"/>
    </source>
</evidence>
<accession>A0A7W5B3B9</accession>
<dbReference type="AlphaFoldDB" id="A0A7W5B3B9"/>
<dbReference type="RefSeq" id="WP_183603729.1">
    <property type="nucleotide sequence ID" value="NZ_JACHXK010000020.1"/>
</dbReference>
<gene>
    <name evidence="3" type="ORF">FHS18_005773</name>
</gene>
<organism evidence="3 4">
    <name type="scientific">Paenibacillus phyllosphaerae</name>
    <dbReference type="NCBI Taxonomy" id="274593"/>
    <lineage>
        <taxon>Bacteria</taxon>
        <taxon>Bacillati</taxon>
        <taxon>Bacillota</taxon>
        <taxon>Bacilli</taxon>
        <taxon>Bacillales</taxon>
        <taxon>Paenibacillaceae</taxon>
        <taxon>Paenibacillus</taxon>
    </lineage>
</organism>
<feature type="chain" id="PRO_5038951723" evidence="2">
    <location>
        <begin position="23"/>
        <end position="501"/>
    </location>
</feature>
<keyword evidence="2" id="KW-0732">Signal</keyword>
<feature type="region of interest" description="Disordered" evidence="1">
    <location>
        <begin position="455"/>
        <end position="501"/>
    </location>
</feature>
<keyword evidence="4" id="KW-1185">Reference proteome</keyword>
<feature type="signal peptide" evidence="2">
    <location>
        <begin position="1"/>
        <end position="22"/>
    </location>
</feature>
<dbReference type="SUPFAM" id="SSF53850">
    <property type="entry name" value="Periplasmic binding protein-like II"/>
    <property type="match status" value="1"/>
</dbReference>
<evidence type="ECO:0000256" key="2">
    <source>
        <dbReference type="SAM" id="SignalP"/>
    </source>
</evidence>
<dbReference type="PANTHER" id="PTHR43649">
    <property type="entry name" value="ARABINOSE-BINDING PROTEIN-RELATED"/>
    <property type="match status" value="1"/>
</dbReference>
<evidence type="ECO:0000256" key="1">
    <source>
        <dbReference type="SAM" id="MobiDB-lite"/>
    </source>
</evidence>
<name>A0A7W5B3B9_9BACL</name>
<dbReference type="PROSITE" id="PS51257">
    <property type="entry name" value="PROKAR_LIPOPROTEIN"/>
    <property type="match status" value="1"/>
</dbReference>